<dbReference type="InterPro" id="IPR003352">
    <property type="entry name" value="PTS_EIIC"/>
</dbReference>
<dbReference type="RefSeq" id="WP_066523431.1">
    <property type="nucleotide sequence ID" value="NZ_CABMOF010000018.1"/>
</dbReference>
<comment type="subcellular location">
    <subcellularLocation>
        <location evidence="1">Cell membrane</location>
        <topology evidence="1">Multi-pass membrane protein</topology>
    </subcellularLocation>
</comment>
<protein>
    <recommendedName>
        <fullName evidence="9">Phosphotransferase system EIIC domain-containing protein</fullName>
    </recommendedName>
</protein>
<evidence type="ECO:0000259" key="9">
    <source>
        <dbReference type="Pfam" id="PF13303"/>
    </source>
</evidence>
<dbReference type="GO" id="GO:0009401">
    <property type="term" value="P:phosphoenolpyruvate-dependent sugar phosphotransferase system"/>
    <property type="evidence" value="ECO:0007669"/>
    <property type="project" value="InterPro"/>
</dbReference>
<dbReference type="OrthoDB" id="396983at2"/>
<reference evidence="10 11" key="1">
    <citation type="submission" date="2016-02" db="EMBL/GenBank/DDBJ databases">
        <authorList>
            <person name="Wen L."/>
            <person name="He K."/>
            <person name="Yang H."/>
        </authorList>
    </citation>
    <scope>NUCLEOTIDE SEQUENCE [LARGE SCALE GENOMIC DNA]</scope>
    <source>
        <strain evidence="10 11">DSM 22607</strain>
    </source>
</reference>
<keyword evidence="11" id="KW-1185">Reference proteome</keyword>
<feature type="transmembrane region" description="Helical" evidence="8">
    <location>
        <begin position="23"/>
        <end position="46"/>
    </location>
</feature>
<keyword evidence="4" id="KW-0762">Sugar transport</keyword>
<keyword evidence="2" id="KW-0813">Transport</keyword>
<dbReference type="Pfam" id="PF13303">
    <property type="entry name" value="PTS_EIIC_2"/>
    <property type="match status" value="1"/>
</dbReference>
<evidence type="ECO:0000256" key="5">
    <source>
        <dbReference type="ARBA" id="ARBA00022692"/>
    </source>
</evidence>
<evidence type="ECO:0000256" key="6">
    <source>
        <dbReference type="ARBA" id="ARBA00022989"/>
    </source>
</evidence>
<organism evidence="10 11">
    <name type="scientific">Christensenella minuta</name>
    <dbReference type="NCBI Taxonomy" id="626937"/>
    <lineage>
        <taxon>Bacteria</taxon>
        <taxon>Bacillati</taxon>
        <taxon>Bacillota</taxon>
        <taxon>Clostridia</taxon>
        <taxon>Christensenellales</taxon>
        <taxon>Christensenellaceae</taxon>
        <taxon>Christensenella</taxon>
    </lineage>
</organism>
<evidence type="ECO:0000313" key="10">
    <source>
        <dbReference type="EMBL" id="KXK66744.1"/>
    </source>
</evidence>
<dbReference type="PATRIC" id="fig|626937.4.peg.426"/>
<evidence type="ECO:0000256" key="4">
    <source>
        <dbReference type="ARBA" id="ARBA00022597"/>
    </source>
</evidence>
<evidence type="ECO:0000256" key="3">
    <source>
        <dbReference type="ARBA" id="ARBA00022475"/>
    </source>
</evidence>
<feature type="transmembrane region" description="Helical" evidence="8">
    <location>
        <begin position="252"/>
        <end position="271"/>
    </location>
</feature>
<gene>
    <name evidence="10" type="ORF">HMPREF3293_00435</name>
</gene>
<feature type="transmembrane region" description="Helical" evidence="8">
    <location>
        <begin position="84"/>
        <end position="112"/>
    </location>
</feature>
<feature type="domain" description="Phosphotransferase system EIIC" evidence="9">
    <location>
        <begin position="22"/>
        <end position="340"/>
    </location>
</feature>
<proteinExistence type="predicted"/>
<keyword evidence="7 8" id="KW-0472">Membrane</keyword>
<evidence type="ECO:0000256" key="1">
    <source>
        <dbReference type="ARBA" id="ARBA00004651"/>
    </source>
</evidence>
<comment type="caution">
    <text evidence="10">The sequence shown here is derived from an EMBL/GenBank/DDBJ whole genome shotgun (WGS) entry which is preliminary data.</text>
</comment>
<evidence type="ECO:0000256" key="2">
    <source>
        <dbReference type="ARBA" id="ARBA00022448"/>
    </source>
</evidence>
<sequence>MQNNSNATATIKKYAKRWFIDGMGAMALGLFSSLIIGLIISQLATIPGLSVLSQFTEVLGAQSPVVGAAIGVAIAYGLKNKPLVIFSSAATGAFGYAMGGPVGAYVAALVGAEIGRLVAGKTPVDIIISPIVTILAGGFIGLLVGPPLNMFMTWLGEVINSATVLAPLPMGIIVSVLVGMALTLPISSAALCIMMGLSGLAAGAAVAGCCANMIGFAVMSFKENGWGGLLAQGLGTSMLQVPNILRRPQIWLPPIIASAIVGPISTIVFQMTNTPTGAGMGTSGLVGQFGAWAAMSSTTPAPMLIFEIILVHFVLPAVITLIFAAILRRAGWIRPQDLKLEMMK</sequence>
<dbReference type="AlphaFoldDB" id="A0A136Q836"/>
<keyword evidence="6 8" id="KW-1133">Transmembrane helix</keyword>
<name>A0A136Q836_9FIRM</name>
<feature type="transmembrane region" description="Helical" evidence="8">
    <location>
        <begin position="304"/>
        <end position="327"/>
    </location>
</feature>
<dbReference type="STRING" id="626937.HMPREF3293_00435"/>
<evidence type="ECO:0000313" key="11">
    <source>
        <dbReference type="Proteomes" id="UP000070366"/>
    </source>
</evidence>
<keyword evidence="3" id="KW-1003">Cell membrane</keyword>
<dbReference type="GO" id="GO:0008982">
    <property type="term" value="F:protein-N(PI)-phosphohistidine-sugar phosphotransferase activity"/>
    <property type="evidence" value="ECO:0007669"/>
    <property type="project" value="InterPro"/>
</dbReference>
<feature type="transmembrane region" description="Helical" evidence="8">
    <location>
        <begin position="58"/>
        <end position="78"/>
    </location>
</feature>
<dbReference type="KEGG" id="cmiu:B1H56_07540"/>
<dbReference type="Proteomes" id="UP000070366">
    <property type="component" value="Unassembled WGS sequence"/>
</dbReference>
<dbReference type="GO" id="GO:0005886">
    <property type="term" value="C:plasma membrane"/>
    <property type="evidence" value="ECO:0007669"/>
    <property type="project" value="UniProtKB-SubCell"/>
</dbReference>
<dbReference type="EMBL" id="LSZW01000032">
    <property type="protein sequence ID" value="KXK66744.1"/>
    <property type="molecule type" value="Genomic_DNA"/>
</dbReference>
<feature type="transmembrane region" description="Helical" evidence="8">
    <location>
        <begin position="164"/>
        <end position="184"/>
    </location>
</feature>
<evidence type="ECO:0000256" key="7">
    <source>
        <dbReference type="ARBA" id="ARBA00023136"/>
    </source>
</evidence>
<accession>A0A136Q836</accession>
<feature type="transmembrane region" description="Helical" evidence="8">
    <location>
        <begin position="124"/>
        <end position="144"/>
    </location>
</feature>
<keyword evidence="5 8" id="KW-0812">Transmembrane</keyword>
<feature type="transmembrane region" description="Helical" evidence="8">
    <location>
        <begin position="191"/>
        <end position="219"/>
    </location>
</feature>
<evidence type="ECO:0000256" key="8">
    <source>
        <dbReference type="SAM" id="Phobius"/>
    </source>
</evidence>